<proteinExistence type="predicted"/>
<dbReference type="AlphaFoldDB" id="K1UDZ7"/>
<sequence length="106" mass="12368">MLFQIYEIESNAGTELLLCEIVLLFFDVMAIWVLDYMDQQQAALQDNIILKRSIKQEKESMEALVEAYSDQRKKTHDFQNQLAIIYGLAQQESPDSQVLKYVKANY</sequence>
<comment type="caution">
    <text evidence="1">The sequence shown here is derived from an EMBL/GenBank/DDBJ whole genome shotgun (WGS) entry which is preliminary data.</text>
</comment>
<dbReference type="EMBL" id="AJWY01003071">
    <property type="protein sequence ID" value="EKC76470.1"/>
    <property type="molecule type" value="Genomic_DNA"/>
</dbReference>
<accession>K1UDZ7</accession>
<name>K1UDZ7_9ZZZZ</name>
<evidence type="ECO:0000313" key="1">
    <source>
        <dbReference type="EMBL" id="EKC76470.1"/>
    </source>
</evidence>
<protein>
    <submittedName>
        <fullName evidence="1">Uncharacterized protein</fullName>
    </submittedName>
</protein>
<gene>
    <name evidence="1" type="ORF">LEA_04690</name>
</gene>
<organism evidence="1">
    <name type="scientific">human gut metagenome</name>
    <dbReference type="NCBI Taxonomy" id="408170"/>
    <lineage>
        <taxon>unclassified sequences</taxon>
        <taxon>metagenomes</taxon>
        <taxon>organismal metagenomes</taxon>
    </lineage>
</organism>
<reference evidence="1" key="1">
    <citation type="journal article" date="2013" name="Environ. Microbiol.">
        <title>Microbiota from the distal guts of lean and obese adolescents exhibit partial functional redundancy besides clear differences in community structure.</title>
        <authorList>
            <person name="Ferrer M."/>
            <person name="Ruiz A."/>
            <person name="Lanza F."/>
            <person name="Haange S.B."/>
            <person name="Oberbach A."/>
            <person name="Till H."/>
            <person name="Bargiela R."/>
            <person name="Campoy C."/>
            <person name="Segura M.T."/>
            <person name="Richter M."/>
            <person name="von Bergen M."/>
            <person name="Seifert J."/>
            <person name="Suarez A."/>
        </authorList>
    </citation>
    <scope>NUCLEOTIDE SEQUENCE</scope>
</reference>